<sequence length="148" mass="17005">MKEKKKVEEEVEEEEKEVEEEVAEEAFEIVVTPNLPISGCSFGLMQLREFKNKTAEVLMALKEEEAATKKKLIEIRCCTHSHKPMESSVKTLAPICKNTDLCKLVRFIRKLFKKFVLLMQSRMVATEECLEFYAELNLSTVKTTNLVG</sequence>
<name>A0A834J0H9_VESVU</name>
<keyword evidence="1" id="KW-0175">Coiled coil</keyword>
<keyword evidence="3" id="KW-1185">Reference proteome</keyword>
<proteinExistence type="predicted"/>
<evidence type="ECO:0000313" key="2">
    <source>
        <dbReference type="EMBL" id="KAF7379993.1"/>
    </source>
</evidence>
<reference evidence="2" key="1">
    <citation type="journal article" date="2020" name="G3 (Bethesda)">
        <title>High-Quality Assemblies for Three Invasive Social Wasps from the &lt;i&gt;Vespula&lt;/i&gt; Genus.</title>
        <authorList>
            <person name="Harrop T.W.R."/>
            <person name="Guhlin J."/>
            <person name="McLaughlin G.M."/>
            <person name="Permina E."/>
            <person name="Stockwell P."/>
            <person name="Gilligan J."/>
            <person name="Le Lec M.F."/>
            <person name="Gruber M.A.M."/>
            <person name="Quinn O."/>
            <person name="Lovegrove M."/>
            <person name="Duncan E.J."/>
            <person name="Remnant E.J."/>
            <person name="Van Eeckhoven J."/>
            <person name="Graham B."/>
            <person name="Knapp R.A."/>
            <person name="Langford K.W."/>
            <person name="Kronenberg Z."/>
            <person name="Press M.O."/>
            <person name="Eacker S.M."/>
            <person name="Wilson-Rankin E.E."/>
            <person name="Purcell J."/>
            <person name="Lester P.J."/>
            <person name="Dearden P.K."/>
        </authorList>
    </citation>
    <scope>NUCLEOTIDE SEQUENCE</scope>
    <source>
        <strain evidence="2">Marl-1</strain>
    </source>
</reference>
<evidence type="ECO:0000313" key="3">
    <source>
        <dbReference type="Proteomes" id="UP000614350"/>
    </source>
</evidence>
<dbReference type="EMBL" id="JACSEA010000022">
    <property type="protein sequence ID" value="KAF7379993.1"/>
    <property type="molecule type" value="Genomic_DNA"/>
</dbReference>
<dbReference type="AlphaFoldDB" id="A0A834J0H9"/>
<feature type="coiled-coil region" evidence="1">
    <location>
        <begin position="1"/>
        <end position="28"/>
    </location>
</feature>
<protein>
    <submittedName>
        <fullName evidence="2">Uncharacterized protein</fullName>
    </submittedName>
</protein>
<accession>A0A834J0H9</accession>
<comment type="caution">
    <text evidence="2">The sequence shown here is derived from an EMBL/GenBank/DDBJ whole genome shotgun (WGS) entry which is preliminary data.</text>
</comment>
<gene>
    <name evidence="2" type="ORF">HZH66_014348</name>
</gene>
<organism evidence="2 3">
    <name type="scientific">Vespula vulgaris</name>
    <name type="common">Yellow jacket</name>
    <name type="synonym">Wasp</name>
    <dbReference type="NCBI Taxonomy" id="7454"/>
    <lineage>
        <taxon>Eukaryota</taxon>
        <taxon>Metazoa</taxon>
        <taxon>Ecdysozoa</taxon>
        <taxon>Arthropoda</taxon>
        <taxon>Hexapoda</taxon>
        <taxon>Insecta</taxon>
        <taxon>Pterygota</taxon>
        <taxon>Neoptera</taxon>
        <taxon>Endopterygota</taxon>
        <taxon>Hymenoptera</taxon>
        <taxon>Apocrita</taxon>
        <taxon>Aculeata</taxon>
        <taxon>Vespoidea</taxon>
        <taxon>Vespidae</taxon>
        <taxon>Vespinae</taxon>
        <taxon>Vespula</taxon>
    </lineage>
</organism>
<dbReference type="Proteomes" id="UP000614350">
    <property type="component" value="Unassembled WGS sequence"/>
</dbReference>
<evidence type="ECO:0000256" key="1">
    <source>
        <dbReference type="SAM" id="Coils"/>
    </source>
</evidence>